<name>A0AAU7U452_9GAMM</name>
<dbReference type="InterPro" id="IPR025391">
    <property type="entry name" value="DUF4123"/>
</dbReference>
<dbReference type="AlphaFoldDB" id="A0AAU7U452"/>
<organism evidence="2">
    <name type="scientific">Pantoea sp. BJ2</name>
    <dbReference type="NCBI Taxonomy" id="3141322"/>
    <lineage>
        <taxon>Bacteria</taxon>
        <taxon>Pseudomonadati</taxon>
        <taxon>Pseudomonadota</taxon>
        <taxon>Gammaproteobacteria</taxon>
        <taxon>Enterobacterales</taxon>
        <taxon>Erwiniaceae</taxon>
        <taxon>Pantoea</taxon>
    </lineage>
</organism>
<sequence>MVNEWISQLENQCKKLGGKHLHLIIDQSGLKYSVIPVCEVLSIEWQSLFQGLPEEIAESEAPLLLRIDLDDSQQRQWLDKICMEDSNHNVLLALCSIWPIDLLAKWLQNCADGRHEGRPGILRFYDPRLLPLLTADLLNEEQKSQIHRPVVFWSWIDRDGVAQLIEGNGAAPLSGEKMSHIDLSDRQLDYLMCVCDVNIMLNYQQSIIPEHLSQETLFQICYKAMCEASDKGFIMDEDRERWVEGKLAEGIVG</sequence>
<dbReference type="EMBL" id="CP158294">
    <property type="protein sequence ID" value="XBV47587.1"/>
    <property type="molecule type" value="Genomic_DNA"/>
</dbReference>
<protein>
    <submittedName>
        <fullName evidence="2">DUF4123 domain-containing protein</fullName>
    </submittedName>
</protein>
<keyword evidence="2" id="KW-0614">Plasmid</keyword>
<accession>A0AAU7U452</accession>
<feature type="domain" description="DUF4123" evidence="1">
    <location>
        <begin position="23"/>
        <end position="142"/>
    </location>
</feature>
<proteinExistence type="predicted"/>
<geneLocation type="plasmid" evidence="2">
    <name>plasmindB</name>
</geneLocation>
<dbReference type="Pfam" id="PF13503">
    <property type="entry name" value="DUF4123"/>
    <property type="match status" value="1"/>
</dbReference>
<evidence type="ECO:0000313" key="2">
    <source>
        <dbReference type="EMBL" id="XBV47587.1"/>
    </source>
</evidence>
<dbReference type="RefSeq" id="WP_350262632.1">
    <property type="nucleotide sequence ID" value="NZ_CP158294.1"/>
</dbReference>
<gene>
    <name evidence="2" type="ORF">AAF463_25050</name>
</gene>
<reference evidence="2" key="1">
    <citation type="submission" date="2024-06" db="EMBL/GenBank/DDBJ databases">
        <title>Multiomics insights into the TNT degradation mechanism by Pantoea sp. BJ2 isolated from an ammunition destruction site.</title>
        <authorList>
            <person name="Luo J."/>
        </authorList>
    </citation>
    <scope>NUCLEOTIDE SEQUENCE</scope>
    <source>
        <strain evidence="2">BJ2</strain>
        <plasmid evidence="2">plasmindB</plasmid>
    </source>
</reference>
<evidence type="ECO:0000259" key="1">
    <source>
        <dbReference type="Pfam" id="PF13503"/>
    </source>
</evidence>